<feature type="chain" id="PRO_5020723410" evidence="2">
    <location>
        <begin position="21"/>
        <end position="141"/>
    </location>
</feature>
<name>A0A4P6L4N2_9BURK</name>
<evidence type="ECO:0000313" key="4">
    <source>
        <dbReference type="EMBL" id="QBE66561.1"/>
    </source>
</evidence>
<feature type="region of interest" description="Disordered" evidence="1">
    <location>
        <begin position="29"/>
        <end position="96"/>
    </location>
</feature>
<dbReference type="KEGG" id="plue:EWM63_29310"/>
<dbReference type="InterPro" id="IPR025392">
    <property type="entry name" value="DUF4124"/>
</dbReference>
<feature type="compositionally biased region" description="Basic and acidic residues" evidence="1">
    <location>
        <begin position="70"/>
        <end position="96"/>
    </location>
</feature>
<proteinExistence type="predicted"/>
<dbReference type="Pfam" id="PF13511">
    <property type="entry name" value="DUF4124"/>
    <property type="match status" value="1"/>
</dbReference>
<evidence type="ECO:0000256" key="1">
    <source>
        <dbReference type="SAM" id="MobiDB-lite"/>
    </source>
</evidence>
<dbReference type="RefSeq" id="WP_130189668.1">
    <property type="nucleotide sequence ID" value="NZ_CP035913.1"/>
</dbReference>
<gene>
    <name evidence="4" type="ORF">EWM63_29310</name>
</gene>
<accession>A0A4P6L4N2</accession>
<evidence type="ECO:0000259" key="3">
    <source>
        <dbReference type="Pfam" id="PF13511"/>
    </source>
</evidence>
<evidence type="ECO:0000256" key="2">
    <source>
        <dbReference type="SAM" id="SignalP"/>
    </source>
</evidence>
<protein>
    <submittedName>
        <fullName evidence="4">DUF4124 domain-containing protein</fullName>
    </submittedName>
</protein>
<dbReference type="EMBL" id="CP035913">
    <property type="protein sequence ID" value="QBE66561.1"/>
    <property type="molecule type" value="Genomic_DNA"/>
</dbReference>
<keyword evidence="2" id="KW-0732">Signal</keyword>
<dbReference type="AlphaFoldDB" id="A0A4P6L4N2"/>
<feature type="domain" description="DUF4124" evidence="3">
    <location>
        <begin position="12"/>
        <end position="59"/>
    </location>
</feature>
<organism evidence="4 5">
    <name type="scientific">Pseudoduganella lutea</name>
    <dbReference type="NCBI Taxonomy" id="321985"/>
    <lineage>
        <taxon>Bacteria</taxon>
        <taxon>Pseudomonadati</taxon>
        <taxon>Pseudomonadota</taxon>
        <taxon>Betaproteobacteria</taxon>
        <taxon>Burkholderiales</taxon>
        <taxon>Oxalobacteraceae</taxon>
        <taxon>Telluria group</taxon>
        <taxon>Pseudoduganella</taxon>
    </lineage>
</organism>
<reference evidence="4 5" key="1">
    <citation type="submission" date="2019-02" db="EMBL/GenBank/DDBJ databases">
        <title>Draft Genome Sequences of Six Type Strains of the Genus Massilia.</title>
        <authorList>
            <person name="Miess H."/>
            <person name="Frediansyhah A."/>
            <person name="Gross H."/>
        </authorList>
    </citation>
    <scope>NUCLEOTIDE SEQUENCE [LARGE SCALE GENOMIC DNA]</scope>
    <source>
        <strain evidence="4 5">DSM 17473</strain>
    </source>
</reference>
<sequence>MIRAAAFMVFPLLAALPAQAQMYKCTHGNQTSYSEAPCERGEQTVLPAPDAPAGQRKPADLTRLQAESAKLQRERQHRDAQQDRADALHDRQAARRREQCAKLELAHRWAEDDVRRATHGAAEAARLKARRAAERHAVQCK</sequence>
<dbReference type="OrthoDB" id="8759931at2"/>
<keyword evidence="5" id="KW-1185">Reference proteome</keyword>
<dbReference type="Proteomes" id="UP000290637">
    <property type="component" value="Chromosome"/>
</dbReference>
<feature type="signal peptide" evidence="2">
    <location>
        <begin position="1"/>
        <end position="20"/>
    </location>
</feature>
<evidence type="ECO:0000313" key="5">
    <source>
        <dbReference type="Proteomes" id="UP000290637"/>
    </source>
</evidence>